<feature type="transmembrane region" description="Helical" evidence="6">
    <location>
        <begin position="405"/>
        <end position="427"/>
    </location>
</feature>
<feature type="transmembrane region" description="Helical" evidence="6">
    <location>
        <begin position="433"/>
        <end position="454"/>
    </location>
</feature>
<dbReference type="PANTHER" id="PTHR11206">
    <property type="entry name" value="MULTIDRUG RESISTANCE PROTEIN"/>
    <property type="match status" value="1"/>
</dbReference>
<feature type="transmembrane region" description="Helical" evidence="6">
    <location>
        <begin position="148"/>
        <end position="169"/>
    </location>
</feature>
<dbReference type="EMBL" id="JAMYWD010000002">
    <property type="protein sequence ID" value="KAJ4978443.1"/>
    <property type="molecule type" value="Genomic_DNA"/>
</dbReference>
<dbReference type="Proteomes" id="UP001141806">
    <property type="component" value="Unassembled WGS sequence"/>
</dbReference>
<gene>
    <name evidence="7" type="ORF">NE237_009223</name>
</gene>
<keyword evidence="3 6" id="KW-0812">Transmembrane</keyword>
<feature type="transmembrane region" description="Helical" evidence="6">
    <location>
        <begin position="115"/>
        <end position="136"/>
    </location>
</feature>
<keyword evidence="5 6" id="KW-0472">Membrane</keyword>
<name>A0A9Q0KX04_9MAGN</name>
<feature type="transmembrane region" description="Helical" evidence="6">
    <location>
        <begin position="71"/>
        <end position="94"/>
    </location>
</feature>
<evidence type="ECO:0000313" key="8">
    <source>
        <dbReference type="Proteomes" id="UP001141806"/>
    </source>
</evidence>
<keyword evidence="8" id="KW-1185">Reference proteome</keyword>
<dbReference type="NCBIfam" id="TIGR00797">
    <property type="entry name" value="matE"/>
    <property type="match status" value="1"/>
</dbReference>
<organism evidence="7 8">
    <name type="scientific">Protea cynaroides</name>
    <dbReference type="NCBI Taxonomy" id="273540"/>
    <lineage>
        <taxon>Eukaryota</taxon>
        <taxon>Viridiplantae</taxon>
        <taxon>Streptophyta</taxon>
        <taxon>Embryophyta</taxon>
        <taxon>Tracheophyta</taxon>
        <taxon>Spermatophyta</taxon>
        <taxon>Magnoliopsida</taxon>
        <taxon>Proteales</taxon>
        <taxon>Proteaceae</taxon>
        <taxon>Protea</taxon>
    </lineage>
</organism>
<sequence length="489" mass="53881">MGSEAKIELLPRSAEKEEQHQLLSRLWIESKQLWVVAGPAILTRFSMYGTFVISQAFIGHIGNTELAGLSIVYHVLVKFSIGVMTGMSNGLGTLCGQAYGAKQYHMLGIYLQRFWLIEFFFCFLLLPLFIFSFPILKLLGQTEKISGMANIISIWYIPIMISHVFRYTIRIYLQTHGKNMVVTWSGVVTLILQVICCWIFVGDMKMGVAGVMLAMNIASVIPVIGLLMYVFCGGCPQTWTGFSIHAFSDLWPMVKLSVSSGLMLCLEMWYNSVLILITGNIKNAEVAIDALAICLNINGWAMVLSFGFLAAASVRVSNELGKGSAKAAKFAIIVVVLTSLAIGFVLWALVMAFQHKISYIFSNSVEVANAFSDLSVLLAFSLLLNSIQPVLSGVAVGAGWQSKVVYINIICYYFVGLPLGVLLDYVGNLGVKGIWMGMIGGTLAQTLVLFYFTYKTNWDKQVSIAKARVNRLAIPSPDELDNNNVPENN</sequence>
<dbReference type="InterPro" id="IPR002528">
    <property type="entry name" value="MATE_fam"/>
</dbReference>
<feature type="transmembrane region" description="Helical" evidence="6">
    <location>
        <begin position="207"/>
        <end position="232"/>
    </location>
</feature>
<dbReference type="Pfam" id="PF01554">
    <property type="entry name" value="MatE"/>
    <property type="match status" value="2"/>
</dbReference>
<dbReference type="GO" id="GO:0016020">
    <property type="term" value="C:membrane"/>
    <property type="evidence" value="ECO:0007669"/>
    <property type="project" value="UniProtKB-SubCell"/>
</dbReference>
<feature type="transmembrane region" description="Helical" evidence="6">
    <location>
        <begin position="253"/>
        <end position="270"/>
    </location>
</feature>
<comment type="subcellular location">
    <subcellularLocation>
        <location evidence="1">Membrane</location>
        <topology evidence="1">Multi-pass membrane protein</topology>
    </subcellularLocation>
</comment>
<dbReference type="GO" id="GO:0015297">
    <property type="term" value="F:antiporter activity"/>
    <property type="evidence" value="ECO:0007669"/>
    <property type="project" value="InterPro"/>
</dbReference>
<dbReference type="CDD" id="cd13132">
    <property type="entry name" value="MATE_eukaryotic"/>
    <property type="match status" value="1"/>
</dbReference>
<feature type="transmembrane region" description="Helical" evidence="6">
    <location>
        <begin position="33"/>
        <end position="59"/>
    </location>
</feature>
<evidence type="ECO:0000256" key="6">
    <source>
        <dbReference type="RuleBase" id="RU004914"/>
    </source>
</evidence>
<evidence type="ECO:0000256" key="2">
    <source>
        <dbReference type="ARBA" id="ARBA00010199"/>
    </source>
</evidence>
<dbReference type="InterPro" id="IPR045069">
    <property type="entry name" value="MATE_euk"/>
</dbReference>
<dbReference type="GO" id="GO:1990961">
    <property type="term" value="P:xenobiotic detoxification by transmembrane export across the plasma membrane"/>
    <property type="evidence" value="ECO:0007669"/>
    <property type="project" value="InterPro"/>
</dbReference>
<keyword evidence="4 6" id="KW-1133">Transmembrane helix</keyword>
<evidence type="ECO:0000256" key="3">
    <source>
        <dbReference type="ARBA" id="ARBA00022692"/>
    </source>
</evidence>
<reference evidence="7" key="1">
    <citation type="journal article" date="2023" name="Plant J.">
        <title>The genome of the king protea, Protea cynaroides.</title>
        <authorList>
            <person name="Chang J."/>
            <person name="Duong T.A."/>
            <person name="Schoeman C."/>
            <person name="Ma X."/>
            <person name="Roodt D."/>
            <person name="Barker N."/>
            <person name="Li Z."/>
            <person name="Van de Peer Y."/>
            <person name="Mizrachi E."/>
        </authorList>
    </citation>
    <scope>NUCLEOTIDE SEQUENCE</scope>
    <source>
        <tissue evidence="7">Young leaves</tissue>
    </source>
</reference>
<feature type="transmembrane region" description="Helical" evidence="6">
    <location>
        <begin position="181"/>
        <end position="201"/>
    </location>
</feature>
<accession>A0A9Q0KX04</accession>
<evidence type="ECO:0000256" key="4">
    <source>
        <dbReference type="ARBA" id="ARBA00022989"/>
    </source>
</evidence>
<feature type="transmembrane region" description="Helical" evidence="6">
    <location>
        <begin position="330"/>
        <end position="354"/>
    </location>
</feature>
<feature type="transmembrane region" description="Helical" evidence="6">
    <location>
        <begin position="374"/>
        <end position="398"/>
    </location>
</feature>
<dbReference type="OrthoDB" id="2126698at2759"/>
<feature type="transmembrane region" description="Helical" evidence="6">
    <location>
        <begin position="290"/>
        <end position="309"/>
    </location>
</feature>
<comment type="caution">
    <text evidence="7">The sequence shown here is derived from an EMBL/GenBank/DDBJ whole genome shotgun (WGS) entry which is preliminary data.</text>
</comment>
<dbReference type="GO" id="GO:0042910">
    <property type="term" value="F:xenobiotic transmembrane transporter activity"/>
    <property type="evidence" value="ECO:0007669"/>
    <property type="project" value="InterPro"/>
</dbReference>
<comment type="similarity">
    <text evidence="2 6">Belongs to the multi antimicrobial extrusion (MATE) (TC 2.A.66.1) family.</text>
</comment>
<protein>
    <recommendedName>
        <fullName evidence="6">Protein DETOXIFICATION</fullName>
    </recommendedName>
    <alternativeName>
        <fullName evidence="6">Multidrug and toxic compound extrusion protein</fullName>
    </alternativeName>
</protein>
<dbReference type="AlphaFoldDB" id="A0A9Q0KX04"/>
<evidence type="ECO:0000313" key="7">
    <source>
        <dbReference type="EMBL" id="KAJ4978443.1"/>
    </source>
</evidence>
<evidence type="ECO:0000256" key="5">
    <source>
        <dbReference type="ARBA" id="ARBA00023136"/>
    </source>
</evidence>
<proteinExistence type="inferred from homology"/>
<evidence type="ECO:0000256" key="1">
    <source>
        <dbReference type="ARBA" id="ARBA00004141"/>
    </source>
</evidence>